<gene>
    <name evidence="3" type="ORF">FBZ96_106301</name>
</gene>
<comment type="caution">
    <text evidence="3">The sequence shown here is derived from an EMBL/GenBank/DDBJ whole genome shotgun (WGS) entry which is preliminary data.</text>
</comment>
<reference evidence="3 4" key="1">
    <citation type="submission" date="2019-06" db="EMBL/GenBank/DDBJ databases">
        <title>Genomic Encyclopedia of Type Strains, Phase IV (KMG-V): Genome sequencing to study the core and pangenomes of soil and plant-associated prokaryotes.</title>
        <authorList>
            <person name="Whitman W."/>
        </authorList>
    </citation>
    <scope>NUCLEOTIDE SEQUENCE [LARGE SCALE GENOMIC DNA]</scope>
    <source>
        <strain evidence="3 4">BR 510</strain>
    </source>
</reference>
<feature type="region of interest" description="Disordered" evidence="1">
    <location>
        <begin position="90"/>
        <end position="120"/>
    </location>
</feature>
<organism evidence="3 4">
    <name type="scientific">Bradyrhizobium stylosanthis</name>
    <dbReference type="NCBI Taxonomy" id="1803665"/>
    <lineage>
        <taxon>Bacteria</taxon>
        <taxon>Pseudomonadati</taxon>
        <taxon>Pseudomonadota</taxon>
        <taxon>Alphaproteobacteria</taxon>
        <taxon>Hyphomicrobiales</taxon>
        <taxon>Nitrobacteraceae</taxon>
        <taxon>Bradyrhizobium</taxon>
    </lineage>
</organism>
<accession>A0A560DJG3</accession>
<dbReference type="RefSeq" id="WP_245323268.1">
    <property type="nucleotide sequence ID" value="NZ_LVEM01000001.1"/>
</dbReference>
<evidence type="ECO:0000313" key="4">
    <source>
        <dbReference type="Proteomes" id="UP000319949"/>
    </source>
</evidence>
<evidence type="ECO:0000256" key="2">
    <source>
        <dbReference type="SAM" id="SignalP"/>
    </source>
</evidence>
<name>A0A560DJG3_9BRAD</name>
<sequence>MFSIRRSIRKVFRPRNWRGSWAVVCAVLYLLSGALHASQCLDVANPFGQSHIVSMAGTPGDCDGKSIAAHHCHGCFSVTVAQHVEPATTVDLHTVPTSSREPASVGIDPDTDSPPPRYLA</sequence>
<dbReference type="STRING" id="1803665.GCA_001641335_00968"/>
<proteinExistence type="predicted"/>
<evidence type="ECO:0000313" key="3">
    <source>
        <dbReference type="EMBL" id="TWA97249.1"/>
    </source>
</evidence>
<dbReference type="AlphaFoldDB" id="A0A560DJG3"/>
<protein>
    <recommendedName>
        <fullName evidence="5">DUF2946 family protein</fullName>
    </recommendedName>
</protein>
<evidence type="ECO:0008006" key="5">
    <source>
        <dbReference type="Google" id="ProtNLM"/>
    </source>
</evidence>
<evidence type="ECO:0000256" key="1">
    <source>
        <dbReference type="SAM" id="MobiDB-lite"/>
    </source>
</evidence>
<feature type="signal peptide" evidence="2">
    <location>
        <begin position="1"/>
        <end position="37"/>
    </location>
</feature>
<dbReference type="Proteomes" id="UP000319949">
    <property type="component" value="Unassembled WGS sequence"/>
</dbReference>
<dbReference type="EMBL" id="VITK01000006">
    <property type="protein sequence ID" value="TWA97249.1"/>
    <property type="molecule type" value="Genomic_DNA"/>
</dbReference>
<feature type="chain" id="PRO_5022111470" description="DUF2946 family protein" evidence="2">
    <location>
        <begin position="38"/>
        <end position="120"/>
    </location>
</feature>
<keyword evidence="4" id="KW-1185">Reference proteome</keyword>
<keyword evidence="2" id="KW-0732">Signal</keyword>